<gene>
    <name evidence="1" type="ORF">OXU80_27340</name>
</gene>
<evidence type="ECO:0000313" key="2">
    <source>
        <dbReference type="Proteomes" id="UP001163223"/>
    </source>
</evidence>
<dbReference type="Proteomes" id="UP001163223">
    <property type="component" value="Chromosome"/>
</dbReference>
<proteinExistence type="predicted"/>
<keyword evidence="2" id="KW-1185">Reference proteome</keyword>
<reference evidence="1" key="1">
    <citation type="submission" date="2022-11" db="EMBL/GenBank/DDBJ databases">
        <title>beta-Carotene-producing bacterium, Jeongeuplla avenae sp. nov., alleviates the salt stress of Arabidopsis seedlings.</title>
        <authorList>
            <person name="Jiang L."/>
            <person name="Lee J."/>
        </authorList>
    </citation>
    <scope>NUCLEOTIDE SEQUENCE</scope>
    <source>
        <strain evidence="1">DY_R2A_6</strain>
    </source>
</reference>
<evidence type="ECO:0000313" key="1">
    <source>
        <dbReference type="EMBL" id="WAJ28478.1"/>
    </source>
</evidence>
<name>A0ACD4NNX1_9HYPH</name>
<protein>
    <submittedName>
        <fullName evidence="1">Uncharacterized protein</fullName>
    </submittedName>
</protein>
<dbReference type="EMBL" id="CP113520">
    <property type="protein sequence ID" value="WAJ28478.1"/>
    <property type="molecule type" value="Genomic_DNA"/>
</dbReference>
<sequence length="134" mass="14914">MRVILNEGVPKQLAEALRELGVDAHKFPKHLRQMTNGELIRAVEAAGFNVLLTNDKNIASQQSLRGRNVAVVALPLNKKRQLVERAADVADTVHRSRPGQHVEMRMDGTRRAKKVVAEDTVTEELPAISPFSFK</sequence>
<accession>A0ACD4NNX1</accession>
<organism evidence="1 2">
    <name type="scientific">Antarcticirhabdus aurantiaca</name>
    <dbReference type="NCBI Taxonomy" id="2606717"/>
    <lineage>
        <taxon>Bacteria</taxon>
        <taxon>Pseudomonadati</taxon>
        <taxon>Pseudomonadota</taxon>
        <taxon>Alphaproteobacteria</taxon>
        <taxon>Hyphomicrobiales</taxon>
        <taxon>Aurantimonadaceae</taxon>
        <taxon>Antarcticirhabdus</taxon>
    </lineage>
</organism>